<keyword evidence="1" id="KW-1133">Transmembrane helix</keyword>
<evidence type="ECO:0000313" key="2">
    <source>
        <dbReference type="EMBL" id="SNR56661.1"/>
    </source>
</evidence>
<keyword evidence="1" id="KW-0472">Membrane</keyword>
<dbReference type="AlphaFoldDB" id="A0A238XDM3"/>
<keyword evidence="2" id="KW-0645">Protease</keyword>
<feature type="transmembrane region" description="Helical" evidence="1">
    <location>
        <begin position="492"/>
        <end position="519"/>
    </location>
</feature>
<dbReference type="Gene3D" id="3.30.830.10">
    <property type="entry name" value="Metalloenzyme, LuxS/M16 peptidase-like"/>
    <property type="match status" value="2"/>
</dbReference>
<keyword evidence="2" id="KW-0378">Hydrolase</keyword>
<dbReference type="EMBL" id="FZNR01000003">
    <property type="protein sequence ID" value="SNR56661.1"/>
    <property type="molecule type" value="Genomic_DNA"/>
</dbReference>
<dbReference type="SUPFAM" id="SSF63411">
    <property type="entry name" value="LuxS/MPP-like metallohydrolase"/>
    <property type="match status" value="2"/>
</dbReference>
<reference evidence="2 3" key="1">
    <citation type="submission" date="2017-06" db="EMBL/GenBank/DDBJ databases">
        <authorList>
            <person name="Kim H.J."/>
            <person name="Triplett B.A."/>
        </authorList>
    </citation>
    <scope>NUCLEOTIDE SEQUENCE [LARGE SCALE GENOMIC DNA]</scope>
    <source>
        <strain evidence="2 3">DSM 43151</strain>
    </source>
</reference>
<organism evidence="2 3">
    <name type="scientific">Actinoplanes regularis</name>
    <dbReference type="NCBI Taxonomy" id="52697"/>
    <lineage>
        <taxon>Bacteria</taxon>
        <taxon>Bacillati</taxon>
        <taxon>Actinomycetota</taxon>
        <taxon>Actinomycetes</taxon>
        <taxon>Micromonosporales</taxon>
        <taxon>Micromonosporaceae</taxon>
        <taxon>Actinoplanes</taxon>
    </lineage>
</organism>
<dbReference type="GO" id="GO:0006508">
    <property type="term" value="P:proteolysis"/>
    <property type="evidence" value="ECO:0007669"/>
    <property type="project" value="UniProtKB-KW"/>
</dbReference>
<dbReference type="GO" id="GO:0046872">
    <property type="term" value="F:metal ion binding"/>
    <property type="evidence" value="ECO:0007669"/>
    <property type="project" value="InterPro"/>
</dbReference>
<dbReference type="RefSeq" id="WP_179277034.1">
    <property type="nucleotide sequence ID" value="NZ_BOMU01000041.1"/>
</dbReference>
<accession>A0A238XDM3</accession>
<keyword evidence="1" id="KW-0812">Transmembrane</keyword>
<dbReference type="InterPro" id="IPR011249">
    <property type="entry name" value="Metalloenz_LuxS/M16"/>
</dbReference>
<protein>
    <submittedName>
        <fullName evidence="2">Zinc protease</fullName>
    </submittedName>
</protein>
<evidence type="ECO:0000256" key="1">
    <source>
        <dbReference type="SAM" id="Phobius"/>
    </source>
</evidence>
<keyword evidence="3" id="KW-1185">Reference proteome</keyword>
<sequence length="562" mass="60788">MISQVEVDGVPAVLAPTTGPLHAGLVFRVGVADEPLPRRGVTRLVEHLALDGLGTADQQHNGMTGTEHTFFHVQGTAEEITGFLGAVCDALREPDSGRIERARERLRADESGTDPLALWRHGARDFGRTGYPEWGLDGLGEQELRDWIARFFNRENAALWIAGDGVPDGLKLHLPSGERQPGPEPSSALPVTPAWFAGPDNEVAWDTTVRREARAAIFANVLERQMFRELRQRDGISYTVRTDYQPRSGGTARIVAYADALPEKREAALGGLADVLAALRVGRIDPDDVATVIALTADGLTEADTRGGRLPGQAFNLLSGRAVTDLEEAVAEVRAVTREDVAEVAVAAYEAGLLMTPAGTRADWAGYTAAPTHSESAVAGRVHRAVRNPRHHLVSGPDGVSHVAGEEATTVRYDECAVLLAWPDGARQLIGRDAIVVGVEPRVYRKADAVTREVDARVPAELRIAMPARDPDRIPQPPPKQRRSPMEWIAPYWNLLVFGSAGLVLVGVAATSIGFVLTGRSLFGDGRQTDLGISAMCLVLAGVLNRTTLLDLRELRNRWVNR</sequence>
<proteinExistence type="predicted"/>
<name>A0A238XDM3_9ACTN</name>
<dbReference type="GO" id="GO:0008233">
    <property type="term" value="F:peptidase activity"/>
    <property type="evidence" value="ECO:0007669"/>
    <property type="project" value="UniProtKB-KW"/>
</dbReference>
<dbReference type="Proteomes" id="UP000198415">
    <property type="component" value="Unassembled WGS sequence"/>
</dbReference>
<gene>
    <name evidence="2" type="ORF">SAMN06264365_103304</name>
</gene>
<evidence type="ECO:0000313" key="3">
    <source>
        <dbReference type="Proteomes" id="UP000198415"/>
    </source>
</evidence>